<dbReference type="Proteomes" id="UP000041254">
    <property type="component" value="Unassembled WGS sequence"/>
</dbReference>
<dbReference type="GO" id="GO:0036297">
    <property type="term" value="P:interstrand cross-link repair"/>
    <property type="evidence" value="ECO:0007669"/>
    <property type="project" value="TreeGrafter"/>
</dbReference>
<reference evidence="6 7" key="1">
    <citation type="submission" date="2014-11" db="EMBL/GenBank/DDBJ databases">
        <authorList>
            <person name="Zhu J."/>
            <person name="Qi W."/>
            <person name="Song R."/>
        </authorList>
    </citation>
    <scope>NUCLEOTIDE SEQUENCE [LARGE SCALE GENOMIC DNA]</scope>
</reference>
<dbReference type="SMART" id="SM00849">
    <property type="entry name" value="Lactamase_B"/>
    <property type="match status" value="1"/>
</dbReference>
<keyword evidence="1" id="KW-0540">Nuclease</keyword>
<dbReference type="InParanoid" id="A0A0G4ECU6"/>
<dbReference type="Gene3D" id="3.40.50.12650">
    <property type="match status" value="1"/>
</dbReference>
<evidence type="ECO:0000256" key="4">
    <source>
        <dbReference type="SAM" id="MobiDB-lite"/>
    </source>
</evidence>
<dbReference type="OrthoDB" id="262529at2759"/>
<keyword evidence="3" id="KW-0269">Exonuclease</keyword>
<evidence type="ECO:0000313" key="6">
    <source>
        <dbReference type="EMBL" id="CEL93804.1"/>
    </source>
</evidence>
<dbReference type="EMBL" id="CDMY01000193">
    <property type="protein sequence ID" value="CEL93804.1"/>
    <property type="molecule type" value="Genomic_DNA"/>
</dbReference>
<dbReference type="GO" id="GO:0035312">
    <property type="term" value="F:5'-3' DNA exonuclease activity"/>
    <property type="evidence" value="ECO:0007669"/>
    <property type="project" value="TreeGrafter"/>
</dbReference>
<name>A0A0G4ECU6_VITBC</name>
<dbReference type="AlphaFoldDB" id="A0A0G4ECU6"/>
<evidence type="ECO:0000259" key="5">
    <source>
        <dbReference type="SMART" id="SM00849"/>
    </source>
</evidence>
<feature type="compositionally biased region" description="Low complexity" evidence="4">
    <location>
        <begin position="382"/>
        <end position="397"/>
    </location>
</feature>
<feature type="compositionally biased region" description="Polar residues" evidence="4">
    <location>
        <begin position="424"/>
        <end position="436"/>
    </location>
</feature>
<protein>
    <recommendedName>
        <fullName evidence="5">Metallo-beta-lactamase domain-containing protein</fullName>
    </recommendedName>
</protein>
<keyword evidence="7" id="KW-1185">Reference proteome</keyword>
<dbReference type="VEuPathDB" id="CryptoDB:Vbra_20215"/>
<organism evidence="6 7">
    <name type="scientific">Vitrella brassicaformis (strain CCMP3155)</name>
    <dbReference type="NCBI Taxonomy" id="1169540"/>
    <lineage>
        <taxon>Eukaryota</taxon>
        <taxon>Sar</taxon>
        <taxon>Alveolata</taxon>
        <taxon>Colpodellida</taxon>
        <taxon>Vitrellaceae</taxon>
        <taxon>Vitrella</taxon>
    </lineage>
</organism>
<proteinExistence type="predicted"/>
<evidence type="ECO:0000256" key="1">
    <source>
        <dbReference type="ARBA" id="ARBA00022722"/>
    </source>
</evidence>
<dbReference type="SUPFAM" id="SSF56281">
    <property type="entry name" value="Metallo-hydrolase/oxidoreductase"/>
    <property type="match status" value="1"/>
</dbReference>
<evidence type="ECO:0000256" key="2">
    <source>
        <dbReference type="ARBA" id="ARBA00022801"/>
    </source>
</evidence>
<dbReference type="STRING" id="1169540.A0A0G4ECU6"/>
<evidence type="ECO:0000256" key="3">
    <source>
        <dbReference type="ARBA" id="ARBA00022839"/>
    </source>
</evidence>
<sequence length="570" mass="62386">MCTNATFPNTLIFVDRFVRVDDTFGVPSFILTHFHSDHYRGLNRAFCERQDGKIYCTKKTFDFITHEDLLAVPKDRVEIVSVEEHVVWTEIQDPIAGIVEMCFIDANHMAGSAMVVLRLAGGRYHMHTGDFRFYAGLLSHPVLQEAREKVDIMYVDVTFADRQCAKFITKDESKRQLEALFSIYKDDYISFISGWLGSEELIERLDKWLQSNGGSELGVRSRQFFNDLKIANPHLRLKHVTGTDRDVPRIVVGKHPSESKAAIRQSGDRASVWIVASTRWYTRTCLSSMDTNQHQPILQTGPDGNSTWHVMWAMHSSYEEVHELVEFMGPCEVRPVGKVALPDQARYDPWEDPWEYRNDPQAPCTDPSLQFHDLLRKEKPAKAAAAAAASSNEAAPSGSDAPRPPAITPTDSQSQDRDLLAMIHSNSPPADSNGSGTRRARSGGDLSPVPAHPYAAVAAESAPPNDQMMEGGDGAERDIRGAGGGDEDATEPASPARTVPASPRSSAYHYRDVEVIDDGPGAAADGGDGSGGVADQPMGDAGDEDNGEDGAGSSGVTVRDDDSQRTVPCA</sequence>
<dbReference type="GO" id="GO:0003684">
    <property type="term" value="F:damaged DNA binding"/>
    <property type="evidence" value="ECO:0007669"/>
    <property type="project" value="TreeGrafter"/>
</dbReference>
<dbReference type="InterPro" id="IPR001279">
    <property type="entry name" value="Metallo-B-lactamas"/>
</dbReference>
<dbReference type="PANTHER" id="PTHR23240:SF8">
    <property type="entry name" value="PROTEIN ARTEMIS"/>
    <property type="match status" value="1"/>
</dbReference>
<accession>A0A0G4ECU6</accession>
<evidence type="ECO:0000313" key="7">
    <source>
        <dbReference type="Proteomes" id="UP000041254"/>
    </source>
</evidence>
<feature type="compositionally biased region" description="Low complexity" evidence="4">
    <location>
        <begin position="447"/>
        <end position="464"/>
    </location>
</feature>
<dbReference type="GO" id="GO:0006303">
    <property type="term" value="P:double-strand break repair via nonhomologous end joining"/>
    <property type="evidence" value="ECO:0007669"/>
    <property type="project" value="TreeGrafter"/>
</dbReference>
<feature type="region of interest" description="Disordered" evidence="4">
    <location>
        <begin position="380"/>
        <end position="570"/>
    </location>
</feature>
<dbReference type="PANTHER" id="PTHR23240">
    <property type="entry name" value="DNA CROSS-LINK REPAIR PROTEIN PSO2/SNM1-RELATED"/>
    <property type="match status" value="1"/>
</dbReference>
<keyword evidence="2" id="KW-0378">Hydrolase</keyword>
<gene>
    <name evidence="6" type="ORF">Vbra_20215</name>
</gene>
<feature type="domain" description="Metallo-beta-lactamase" evidence="5">
    <location>
        <begin position="7"/>
        <end position="195"/>
    </location>
</feature>
<dbReference type="Gene3D" id="3.60.15.10">
    <property type="entry name" value="Ribonuclease Z/Hydroxyacylglutathione hydrolase-like"/>
    <property type="match status" value="1"/>
</dbReference>
<dbReference type="InterPro" id="IPR036866">
    <property type="entry name" value="RibonucZ/Hydroxyglut_hydro"/>
</dbReference>